<dbReference type="GO" id="GO:0030527">
    <property type="term" value="F:structural constituent of chromatin"/>
    <property type="evidence" value="ECO:0007669"/>
    <property type="project" value="InterPro"/>
</dbReference>
<dbReference type="SMART" id="SM00427">
    <property type="entry name" value="H2B"/>
    <property type="match status" value="1"/>
</dbReference>
<comment type="similarity">
    <text evidence="1">Belongs to the histone H2B family.</text>
</comment>
<dbReference type="GO" id="GO:0000786">
    <property type="term" value="C:nucleosome"/>
    <property type="evidence" value="ECO:0007669"/>
    <property type="project" value="InterPro"/>
</dbReference>
<evidence type="ECO:0000256" key="1">
    <source>
        <dbReference type="ARBA" id="ARBA00006846"/>
    </source>
</evidence>
<sequence length="145" mass="17007">MCFIPYEPTKFLEETYFEIEDELTSSISTNEFIATERYRKRKQRREELSFKPYILRVKKAKTPSMQLSSNALEDLDNLISSVYQMYSSELKRLTSLTKKKNLSIKDVETATKLCIPGKRKDSAMNFGRYCVNFQELGMKQTPMEV</sequence>
<dbReference type="Proteomes" id="UP000499080">
    <property type="component" value="Unassembled WGS sequence"/>
</dbReference>
<protein>
    <recommendedName>
        <fullName evidence="4">Histone H2A/H2B/H3 domain-containing protein</fullName>
    </recommendedName>
</protein>
<evidence type="ECO:0008006" key="4">
    <source>
        <dbReference type="Google" id="ProtNLM"/>
    </source>
</evidence>
<evidence type="ECO:0000313" key="3">
    <source>
        <dbReference type="Proteomes" id="UP000499080"/>
    </source>
</evidence>
<dbReference type="AlphaFoldDB" id="A0A4Y2EJX8"/>
<dbReference type="GO" id="GO:0046982">
    <property type="term" value="F:protein heterodimerization activity"/>
    <property type="evidence" value="ECO:0007669"/>
    <property type="project" value="InterPro"/>
</dbReference>
<proteinExistence type="inferred from homology"/>
<dbReference type="GO" id="GO:0003677">
    <property type="term" value="F:DNA binding"/>
    <property type="evidence" value="ECO:0007669"/>
    <property type="project" value="InterPro"/>
</dbReference>
<dbReference type="SUPFAM" id="SSF47113">
    <property type="entry name" value="Histone-fold"/>
    <property type="match status" value="1"/>
</dbReference>
<organism evidence="2 3">
    <name type="scientific">Araneus ventricosus</name>
    <name type="common">Orbweaver spider</name>
    <name type="synonym">Epeira ventricosa</name>
    <dbReference type="NCBI Taxonomy" id="182803"/>
    <lineage>
        <taxon>Eukaryota</taxon>
        <taxon>Metazoa</taxon>
        <taxon>Ecdysozoa</taxon>
        <taxon>Arthropoda</taxon>
        <taxon>Chelicerata</taxon>
        <taxon>Arachnida</taxon>
        <taxon>Araneae</taxon>
        <taxon>Araneomorphae</taxon>
        <taxon>Entelegynae</taxon>
        <taxon>Araneoidea</taxon>
        <taxon>Araneidae</taxon>
        <taxon>Araneus</taxon>
    </lineage>
</organism>
<comment type="caution">
    <text evidence="2">The sequence shown here is derived from an EMBL/GenBank/DDBJ whole genome shotgun (WGS) entry which is preliminary data.</text>
</comment>
<reference evidence="2 3" key="1">
    <citation type="journal article" date="2019" name="Sci. Rep.">
        <title>Orb-weaving spider Araneus ventricosus genome elucidates the spidroin gene catalogue.</title>
        <authorList>
            <person name="Kono N."/>
            <person name="Nakamura H."/>
            <person name="Ohtoshi R."/>
            <person name="Moran D.A.P."/>
            <person name="Shinohara A."/>
            <person name="Yoshida Y."/>
            <person name="Fujiwara M."/>
            <person name="Mori M."/>
            <person name="Tomita M."/>
            <person name="Arakawa K."/>
        </authorList>
    </citation>
    <scope>NUCLEOTIDE SEQUENCE [LARGE SCALE GENOMIC DNA]</scope>
</reference>
<dbReference type="OrthoDB" id="6427647at2759"/>
<dbReference type="EMBL" id="BGPR01000606">
    <property type="protein sequence ID" value="GBM28245.1"/>
    <property type="molecule type" value="Genomic_DNA"/>
</dbReference>
<dbReference type="Gene3D" id="1.10.20.10">
    <property type="entry name" value="Histone, subunit A"/>
    <property type="match status" value="1"/>
</dbReference>
<dbReference type="PRINTS" id="PR00621">
    <property type="entry name" value="HISTONEH2B"/>
</dbReference>
<evidence type="ECO:0000313" key="2">
    <source>
        <dbReference type="EMBL" id="GBM28245.1"/>
    </source>
</evidence>
<accession>A0A4Y2EJX8</accession>
<dbReference type="InterPro" id="IPR009072">
    <property type="entry name" value="Histone-fold"/>
</dbReference>
<name>A0A4Y2EJX8_ARAVE</name>
<gene>
    <name evidence="2" type="ORF">AVEN_181317_1</name>
</gene>
<keyword evidence="3" id="KW-1185">Reference proteome</keyword>
<dbReference type="InterPro" id="IPR000558">
    <property type="entry name" value="Histone_H2B"/>
</dbReference>